<dbReference type="EMBL" id="KI393980">
    <property type="protein sequence ID" value="ERN05849.1"/>
    <property type="molecule type" value="Genomic_DNA"/>
</dbReference>
<evidence type="ECO:0000313" key="2">
    <source>
        <dbReference type="EMBL" id="ERN05849.1"/>
    </source>
</evidence>
<protein>
    <submittedName>
        <fullName evidence="2">Uncharacterized protein</fullName>
    </submittedName>
</protein>
<evidence type="ECO:0000256" key="1">
    <source>
        <dbReference type="SAM" id="MobiDB-lite"/>
    </source>
</evidence>
<dbReference type="Gramene" id="ERN05849">
    <property type="protein sequence ID" value="ERN05849"/>
    <property type="gene ID" value="AMTR_s00006p00263280"/>
</dbReference>
<gene>
    <name evidence="2" type="ORF">AMTR_s00006p00263280</name>
</gene>
<reference evidence="3" key="1">
    <citation type="journal article" date="2013" name="Science">
        <title>The Amborella genome and the evolution of flowering plants.</title>
        <authorList>
            <consortium name="Amborella Genome Project"/>
        </authorList>
    </citation>
    <scope>NUCLEOTIDE SEQUENCE [LARGE SCALE GENOMIC DNA]</scope>
</reference>
<dbReference type="Proteomes" id="UP000017836">
    <property type="component" value="Unassembled WGS sequence"/>
</dbReference>
<dbReference type="HOGENOM" id="CLU_2609230_0_0_1"/>
<name>W1PDR6_AMBTC</name>
<organism evidence="2 3">
    <name type="scientific">Amborella trichopoda</name>
    <dbReference type="NCBI Taxonomy" id="13333"/>
    <lineage>
        <taxon>Eukaryota</taxon>
        <taxon>Viridiplantae</taxon>
        <taxon>Streptophyta</taxon>
        <taxon>Embryophyta</taxon>
        <taxon>Tracheophyta</taxon>
        <taxon>Spermatophyta</taxon>
        <taxon>Magnoliopsida</taxon>
        <taxon>Amborellales</taxon>
        <taxon>Amborellaceae</taxon>
        <taxon>Amborella</taxon>
    </lineage>
</organism>
<evidence type="ECO:0000313" key="3">
    <source>
        <dbReference type="Proteomes" id="UP000017836"/>
    </source>
</evidence>
<keyword evidence="3" id="KW-1185">Reference proteome</keyword>
<accession>W1PDR6</accession>
<feature type="region of interest" description="Disordered" evidence="1">
    <location>
        <begin position="1"/>
        <end position="20"/>
    </location>
</feature>
<sequence length="79" mass="8825">METKAKAEQIENDHAGVAGGKRGVQYMDDRMNSLKRRVGVGERDELGRRGVRKRISCKTWAQDDGHGRGKIEAGVLFIK</sequence>
<feature type="compositionally biased region" description="Basic and acidic residues" evidence="1">
    <location>
        <begin position="1"/>
        <end position="14"/>
    </location>
</feature>
<dbReference type="AlphaFoldDB" id="W1PDR6"/>
<proteinExistence type="predicted"/>